<evidence type="ECO:0000313" key="4">
    <source>
        <dbReference type="EMBL" id="RWS21619.1"/>
    </source>
</evidence>
<dbReference type="VEuPathDB" id="VectorBase:LDEU010421"/>
<dbReference type="PANTHER" id="PTHR47644:SF1">
    <property type="entry name" value="PDZ DOMAIN-CONTAINING PROTEIN"/>
    <property type="match status" value="1"/>
</dbReference>
<feature type="domain" description="PH" evidence="2">
    <location>
        <begin position="442"/>
        <end position="547"/>
    </location>
</feature>
<gene>
    <name evidence="4" type="ORF">B4U80_01440</name>
</gene>
<proteinExistence type="predicted"/>
<dbReference type="PROSITE" id="PS50106">
    <property type="entry name" value="PDZ"/>
    <property type="match status" value="1"/>
</dbReference>
<dbReference type="SUPFAM" id="SSF50156">
    <property type="entry name" value="PDZ domain-like"/>
    <property type="match status" value="1"/>
</dbReference>
<dbReference type="InterPro" id="IPR001478">
    <property type="entry name" value="PDZ"/>
</dbReference>
<comment type="caution">
    <text evidence="4">The sequence shown here is derived from an EMBL/GenBank/DDBJ whole genome shotgun (WGS) entry which is preliminary data.</text>
</comment>
<dbReference type="InterPro" id="IPR011993">
    <property type="entry name" value="PH-like_dom_sf"/>
</dbReference>
<feature type="non-terminal residue" evidence="4">
    <location>
        <position position="613"/>
    </location>
</feature>
<dbReference type="Gene3D" id="2.30.29.30">
    <property type="entry name" value="Pleckstrin-homology domain (PH domain)/Phosphotyrosine-binding domain (PTB)"/>
    <property type="match status" value="2"/>
</dbReference>
<dbReference type="PROSITE" id="PS50003">
    <property type="entry name" value="PH_DOMAIN"/>
    <property type="match status" value="2"/>
</dbReference>
<keyword evidence="5" id="KW-1185">Reference proteome</keyword>
<feature type="compositionally biased region" description="Basic and acidic residues" evidence="1">
    <location>
        <begin position="131"/>
        <end position="140"/>
    </location>
</feature>
<dbReference type="Pfam" id="PF17820">
    <property type="entry name" value="PDZ_6"/>
    <property type="match status" value="1"/>
</dbReference>
<dbReference type="InterPro" id="IPR041489">
    <property type="entry name" value="PDZ_6"/>
</dbReference>
<accession>A0A443S258</accession>
<sequence length="613" mass="68191">RTESLPCLATEEFTKDKEVKSGTSESTTSATVPQEENTAVSTSDKISPERAKGEVVAGQIDTAGESSQATERDVARSEFSLEQQSSQELDEESLSMGAYCVTIPPHEHSLLADSEDTSSTTTPSNQQWRWKQPDRGRGALKDGSQLKMLELVSEHSTDTDVEEKHIEKETPKIASDSQSDSSPKAADVCHLHGSLGSAEESAAKGVPCTHKFTCTQCGQAVHETTTGAIRKVKDIESTSKPCLPHVHRKSATIEDIITEKQDDEQDIGVHAEAYRSAQWFYIGSKDELIVWGHRLSPERAQEAKDSRADDVTDLEKSFRKQYDAVTHRMIHRKASIEMYRKILENSFSVEKMVNVNRSKGEFGFRIHGSRPVVVSAIEKGTPAETCGLEIGDIVVSVNGIDVLEASHSDVVRLAHSGSECLRLELVPTCHILEKSKSMDDTGTIICGYLEKKCCNILSDTQEVMWKRRWFVLKTDLYLYSYKNADETELLGAFSLQSCCASIVPGKGSEGSSTIFKISKYLESPQFFADSDEKSAVKWVNALNEASNKLSQVDPFMETTLRRIHVSPDSISNEDASGFLEKFNQRRKMWKQRYFVLKDACLYFYADRSSTTAL</sequence>
<dbReference type="PANTHER" id="PTHR47644">
    <property type="entry name" value="AGAP008221-PA"/>
    <property type="match status" value="1"/>
</dbReference>
<feature type="compositionally biased region" description="Polar residues" evidence="1">
    <location>
        <begin position="21"/>
        <end position="45"/>
    </location>
</feature>
<feature type="non-terminal residue" evidence="4">
    <location>
        <position position="1"/>
    </location>
</feature>
<dbReference type="AlphaFoldDB" id="A0A443S258"/>
<feature type="region of interest" description="Disordered" evidence="1">
    <location>
        <begin position="154"/>
        <end position="188"/>
    </location>
</feature>
<evidence type="ECO:0000259" key="3">
    <source>
        <dbReference type="PROSITE" id="PS50106"/>
    </source>
</evidence>
<protein>
    <submittedName>
        <fullName evidence="4">PDZ and PH domain containing protein-like protein</fullName>
    </submittedName>
</protein>
<dbReference type="InterPro" id="IPR001849">
    <property type="entry name" value="PH_domain"/>
</dbReference>
<feature type="domain" description="PH" evidence="2">
    <location>
        <begin position="572"/>
        <end position="613"/>
    </location>
</feature>
<feature type="region of interest" description="Disordered" evidence="1">
    <location>
        <begin position="1"/>
        <end position="142"/>
    </location>
</feature>
<dbReference type="STRING" id="299467.A0A443S258"/>
<dbReference type="SUPFAM" id="SSF50729">
    <property type="entry name" value="PH domain-like"/>
    <property type="match status" value="2"/>
</dbReference>
<dbReference type="Pfam" id="PF00169">
    <property type="entry name" value="PH"/>
    <property type="match status" value="1"/>
</dbReference>
<dbReference type="InterPro" id="IPR036034">
    <property type="entry name" value="PDZ_sf"/>
</dbReference>
<feature type="compositionally biased region" description="Basic and acidic residues" evidence="1">
    <location>
        <begin position="154"/>
        <end position="171"/>
    </location>
</feature>
<evidence type="ECO:0000313" key="5">
    <source>
        <dbReference type="Proteomes" id="UP000288716"/>
    </source>
</evidence>
<dbReference type="Gene3D" id="2.30.42.10">
    <property type="match status" value="1"/>
</dbReference>
<organism evidence="4 5">
    <name type="scientific">Leptotrombidium deliense</name>
    <dbReference type="NCBI Taxonomy" id="299467"/>
    <lineage>
        <taxon>Eukaryota</taxon>
        <taxon>Metazoa</taxon>
        <taxon>Ecdysozoa</taxon>
        <taxon>Arthropoda</taxon>
        <taxon>Chelicerata</taxon>
        <taxon>Arachnida</taxon>
        <taxon>Acari</taxon>
        <taxon>Acariformes</taxon>
        <taxon>Trombidiformes</taxon>
        <taxon>Prostigmata</taxon>
        <taxon>Anystina</taxon>
        <taxon>Parasitengona</taxon>
        <taxon>Trombiculoidea</taxon>
        <taxon>Trombiculidae</taxon>
        <taxon>Leptotrombidium</taxon>
    </lineage>
</organism>
<dbReference type="SMART" id="SM00233">
    <property type="entry name" value="PH"/>
    <property type="match status" value="1"/>
</dbReference>
<evidence type="ECO:0000259" key="2">
    <source>
        <dbReference type="PROSITE" id="PS50003"/>
    </source>
</evidence>
<feature type="domain" description="PDZ" evidence="3">
    <location>
        <begin position="352"/>
        <end position="429"/>
    </location>
</feature>
<dbReference type="Proteomes" id="UP000288716">
    <property type="component" value="Unassembled WGS sequence"/>
</dbReference>
<dbReference type="OrthoDB" id="6510318at2759"/>
<evidence type="ECO:0000256" key="1">
    <source>
        <dbReference type="SAM" id="MobiDB-lite"/>
    </source>
</evidence>
<feature type="compositionally biased region" description="Low complexity" evidence="1">
    <location>
        <begin position="77"/>
        <end position="87"/>
    </location>
</feature>
<name>A0A443S258_9ACAR</name>
<reference evidence="4 5" key="1">
    <citation type="journal article" date="2018" name="Gigascience">
        <title>Genomes of trombidid mites reveal novel predicted allergens and laterally-transferred genes associated with secondary metabolism.</title>
        <authorList>
            <person name="Dong X."/>
            <person name="Chaisiri K."/>
            <person name="Xia D."/>
            <person name="Armstrong S.D."/>
            <person name="Fang Y."/>
            <person name="Donnelly M.J."/>
            <person name="Kadowaki T."/>
            <person name="McGarry J.W."/>
            <person name="Darby A.C."/>
            <person name="Makepeace B.L."/>
        </authorList>
    </citation>
    <scope>NUCLEOTIDE SEQUENCE [LARGE SCALE GENOMIC DNA]</scope>
    <source>
        <strain evidence="4">UoL-UT</strain>
    </source>
</reference>
<dbReference type="SMART" id="SM00228">
    <property type="entry name" value="PDZ"/>
    <property type="match status" value="1"/>
</dbReference>
<dbReference type="EMBL" id="NCKV01011510">
    <property type="protein sequence ID" value="RWS21619.1"/>
    <property type="molecule type" value="Genomic_DNA"/>
</dbReference>